<dbReference type="InterPro" id="IPR012340">
    <property type="entry name" value="NA-bd_OB-fold"/>
</dbReference>
<evidence type="ECO:0000313" key="8">
    <source>
        <dbReference type="EMBL" id="CAB4638612.1"/>
    </source>
</evidence>
<dbReference type="PANTHER" id="PTHR33991:SF1">
    <property type="entry name" value="DNA REPAIR PROTEIN RECO"/>
    <property type="match status" value="1"/>
</dbReference>
<protein>
    <recommendedName>
        <fullName evidence="2">DNA repair protein RecO</fullName>
    </recommendedName>
    <alternativeName>
        <fullName evidence="6">Recombination protein O</fullName>
    </alternativeName>
</protein>
<comment type="similarity">
    <text evidence="1">Belongs to the RecO family.</text>
</comment>
<evidence type="ECO:0000259" key="7">
    <source>
        <dbReference type="Pfam" id="PF11967"/>
    </source>
</evidence>
<dbReference type="InterPro" id="IPR022572">
    <property type="entry name" value="DNA_rep/recomb_RecO_N"/>
</dbReference>
<organism evidence="9">
    <name type="scientific">freshwater metagenome</name>
    <dbReference type="NCBI Taxonomy" id="449393"/>
    <lineage>
        <taxon>unclassified sequences</taxon>
        <taxon>metagenomes</taxon>
        <taxon>ecological metagenomes</taxon>
    </lineage>
</organism>
<keyword evidence="5" id="KW-0234">DNA repair</keyword>
<dbReference type="AlphaFoldDB" id="A0A6J6KZU9"/>
<dbReference type="SUPFAM" id="SSF50249">
    <property type="entry name" value="Nucleic acid-binding proteins"/>
    <property type="match status" value="1"/>
</dbReference>
<dbReference type="InterPro" id="IPR042242">
    <property type="entry name" value="RecO_C"/>
</dbReference>
<dbReference type="GO" id="GO:0006310">
    <property type="term" value="P:DNA recombination"/>
    <property type="evidence" value="ECO:0007669"/>
    <property type="project" value="UniProtKB-KW"/>
</dbReference>
<dbReference type="InterPro" id="IPR003717">
    <property type="entry name" value="RecO"/>
</dbReference>
<evidence type="ECO:0000256" key="5">
    <source>
        <dbReference type="ARBA" id="ARBA00023204"/>
    </source>
</evidence>
<dbReference type="Gene3D" id="6.20.220.20">
    <property type="entry name" value="Recombination protein O, zinc-binding domain"/>
    <property type="match status" value="1"/>
</dbReference>
<dbReference type="GO" id="GO:0043590">
    <property type="term" value="C:bacterial nucleoid"/>
    <property type="evidence" value="ECO:0007669"/>
    <property type="project" value="TreeGrafter"/>
</dbReference>
<dbReference type="Pfam" id="PF11967">
    <property type="entry name" value="RecO_N"/>
    <property type="match status" value="1"/>
</dbReference>
<gene>
    <name evidence="8" type="ORF">UFOPK2166_00002</name>
    <name evidence="9" type="ORF">UFOPK2195_00615</name>
    <name evidence="10" type="ORF">UFOPK4000_00748</name>
</gene>
<evidence type="ECO:0000256" key="6">
    <source>
        <dbReference type="ARBA" id="ARBA00033409"/>
    </source>
</evidence>
<feature type="domain" description="DNA replication/recombination mediator RecO N-terminal" evidence="7">
    <location>
        <begin position="1"/>
        <end position="78"/>
    </location>
</feature>
<sequence length="238" mass="26108">MTQYLERAVVLRTYKLGEADRIVVLMTQGHGKVRAVAKGIRKTKSKIGARLEPMSHVEILLYKGRELDVVNQVELISSSTKLHHDLDRLTQGISMLEAVDHIASDREPAPHLYNMLVGALQSLADQASPVVVAAFYWKLLAAEGVSPQVKKCVGCEQEVELVAFDISQGGAQCRSCRTGVSISQPALQLLQQVLGGQLNIALAQEASAASGELTHLATQAMEHFIERRLRSTSLFDRR</sequence>
<keyword evidence="3" id="KW-0227">DNA damage</keyword>
<evidence type="ECO:0000256" key="3">
    <source>
        <dbReference type="ARBA" id="ARBA00022763"/>
    </source>
</evidence>
<dbReference type="EMBL" id="CAFBOT010000123">
    <property type="protein sequence ID" value="CAB4991904.1"/>
    <property type="molecule type" value="Genomic_DNA"/>
</dbReference>
<dbReference type="SUPFAM" id="SSF57863">
    <property type="entry name" value="ArfGap/RecO-like zinc finger"/>
    <property type="match status" value="1"/>
</dbReference>
<dbReference type="HAMAP" id="MF_00201">
    <property type="entry name" value="RecO"/>
    <property type="match status" value="1"/>
</dbReference>
<evidence type="ECO:0000256" key="2">
    <source>
        <dbReference type="ARBA" id="ARBA00021310"/>
    </source>
</evidence>
<accession>A0A6J6KZU9</accession>
<dbReference type="Gene3D" id="2.40.50.140">
    <property type="entry name" value="Nucleic acid-binding proteins"/>
    <property type="match status" value="1"/>
</dbReference>
<dbReference type="EMBL" id="CAEZWH010000101">
    <property type="protein sequence ID" value="CAB4653589.1"/>
    <property type="molecule type" value="Genomic_DNA"/>
</dbReference>
<keyword evidence="4" id="KW-0233">DNA recombination</keyword>
<dbReference type="PANTHER" id="PTHR33991">
    <property type="entry name" value="DNA REPAIR PROTEIN RECO"/>
    <property type="match status" value="1"/>
</dbReference>
<evidence type="ECO:0000256" key="4">
    <source>
        <dbReference type="ARBA" id="ARBA00023172"/>
    </source>
</evidence>
<evidence type="ECO:0000256" key="1">
    <source>
        <dbReference type="ARBA" id="ARBA00007452"/>
    </source>
</evidence>
<dbReference type="Gene3D" id="1.20.1440.120">
    <property type="entry name" value="Recombination protein O, C-terminal domain"/>
    <property type="match status" value="1"/>
</dbReference>
<evidence type="ECO:0000313" key="10">
    <source>
        <dbReference type="EMBL" id="CAB4991904.1"/>
    </source>
</evidence>
<dbReference type="EMBL" id="CAEZWB010000001">
    <property type="protein sequence ID" value="CAB4638612.1"/>
    <property type="molecule type" value="Genomic_DNA"/>
</dbReference>
<dbReference type="InterPro" id="IPR037278">
    <property type="entry name" value="ARFGAP/RecO"/>
</dbReference>
<dbReference type="Pfam" id="PF02565">
    <property type="entry name" value="RecO_C"/>
    <property type="match status" value="1"/>
</dbReference>
<reference evidence="9" key="1">
    <citation type="submission" date="2020-05" db="EMBL/GenBank/DDBJ databases">
        <authorList>
            <person name="Chiriac C."/>
            <person name="Salcher M."/>
            <person name="Ghai R."/>
            <person name="Kavagutti S V."/>
        </authorList>
    </citation>
    <scope>NUCLEOTIDE SEQUENCE</scope>
</reference>
<evidence type="ECO:0000313" key="9">
    <source>
        <dbReference type="EMBL" id="CAB4653589.1"/>
    </source>
</evidence>
<dbReference type="GO" id="GO:0006302">
    <property type="term" value="P:double-strand break repair"/>
    <property type="evidence" value="ECO:0007669"/>
    <property type="project" value="TreeGrafter"/>
</dbReference>
<proteinExistence type="inferred from homology"/>
<dbReference type="NCBIfam" id="TIGR00613">
    <property type="entry name" value="reco"/>
    <property type="match status" value="1"/>
</dbReference>
<name>A0A6J6KZU9_9ZZZZ</name>